<evidence type="ECO:0000313" key="2">
    <source>
        <dbReference type="Proteomes" id="UP001281147"/>
    </source>
</evidence>
<name>A0ACC3N5W5_9PEZI</name>
<protein>
    <submittedName>
        <fullName evidence="1">Uncharacterized protein</fullName>
    </submittedName>
</protein>
<keyword evidence="2" id="KW-1185">Reference proteome</keyword>
<dbReference type="Proteomes" id="UP001281147">
    <property type="component" value="Unassembled WGS sequence"/>
</dbReference>
<gene>
    <name evidence="1" type="ORF">LTR37_010648</name>
</gene>
<dbReference type="EMBL" id="JAUTXU010000089">
    <property type="protein sequence ID" value="KAK3709820.1"/>
    <property type="molecule type" value="Genomic_DNA"/>
</dbReference>
<comment type="caution">
    <text evidence="1">The sequence shown here is derived from an EMBL/GenBank/DDBJ whole genome shotgun (WGS) entry which is preliminary data.</text>
</comment>
<accession>A0ACC3N5W5</accession>
<sequence length="346" mass="38802">MDLVARAERLTKEEARLSREREELKESMKQVTEKQKAQAAEETFERFGPKEEDIYQRCYCAEGENRVLREWNKQLQQQITSTIARAPRGRPGSQAGGELLSKRIRSGEASTSLPNKLSRHSADVEVIDMTGGEESENSFESRSAFDDELPEQDTLLRQNLRVPDGHSTTSRYDKAQQQAAAALSKSVPPGKAPAAPASALPTPQRSLGRPSTVRRPRDFGEVVQSVEDILPELDFLDEGSASGRSPATDLPQRVLTAFEPYLECHLTFIGEKTFKMKARSHDLARCAVARLYEIADHELPNTQREACEWCCKNNALCILVTRENRKLILPRPADERHGLTVRDAGY</sequence>
<reference evidence="1" key="1">
    <citation type="submission" date="2023-07" db="EMBL/GenBank/DDBJ databases">
        <title>Black Yeasts Isolated from many extreme environments.</title>
        <authorList>
            <person name="Coleine C."/>
            <person name="Stajich J.E."/>
            <person name="Selbmann L."/>
        </authorList>
    </citation>
    <scope>NUCLEOTIDE SEQUENCE</scope>
    <source>
        <strain evidence="1">CCFEE 5714</strain>
    </source>
</reference>
<organism evidence="1 2">
    <name type="scientific">Vermiconidia calcicola</name>
    <dbReference type="NCBI Taxonomy" id="1690605"/>
    <lineage>
        <taxon>Eukaryota</taxon>
        <taxon>Fungi</taxon>
        <taxon>Dikarya</taxon>
        <taxon>Ascomycota</taxon>
        <taxon>Pezizomycotina</taxon>
        <taxon>Dothideomycetes</taxon>
        <taxon>Dothideomycetidae</taxon>
        <taxon>Mycosphaerellales</taxon>
        <taxon>Extremaceae</taxon>
        <taxon>Vermiconidia</taxon>
    </lineage>
</organism>
<proteinExistence type="predicted"/>
<evidence type="ECO:0000313" key="1">
    <source>
        <dbReference type="EMBL" id="KAK3709820.1"/>
    </source>
</evidence>